<dbReference type="Pfam" id="PF00496">
    <property type="entry name" value="SBP_bac_5"/>
    <property type="match status" value="1"/>
</dbReference>
<dbReference type="Gene3D" id="3.40.190.10">
    <property type="entry name" value="Periplasmic binding protein-like II"/>
    <property type="match status" value="1"/>
</dbReference>
<evidence type="ECO:0000256" key="3">
    <source>
        <dbReference type="ARBA" id="ARBA00022448"/>
    </source>
</evidence>
<dbReference type="PANTHER" id="PTHR30290:SF10">
    <property type="entry name" value="PERIPLASMIC OLIGOPEPTIDE-BINDING PROTEIN-RELATED"/>
    <property type="match status" value="1"/>
</dbReference>
<dbReference type="RefSeq" id="WP_103058697.1">
    <property type="nucleotide sequence ID" value="NZ_BSOF01000026.1"/>
</dbReference>
<evidence type="ECO:0000256" key="4">
    <source>
        <dbReference type="ARBA" id="ARBA00022729"/>
    </source>
</evidence>
<sequence>MTVFLALLCNAQAASVPPTVQLAQDQTITINNGTEVASLDPHKTEGVPESDVITNLLEGLISTDNLGHLVPGVAQQWQQHNNVWTFTLRPNARWSNGDPVTAADFVYSWQRLVDPKTASPYASFLQYAHILNIDEIITGKKPPSALGVKALDDHHLQVTLSQPVPYFTTMLEHTALKPVHRQSIEQWGDKWTRPEHYVGNGAYTLNSWVVNEKITLQRNPQYWDNAHTVIETATFLPISSETSDVNRYRSGGIDITNSAIPPELFPMLKKALGAQVHVSPYLCTFYYELNNQRPPFNDARVRAAVKLTLDRQIIAEKIMGQGQIPAFGFTPPYINGARFTAPAWFNQTQAERNATAKQLLAAAGYSAQKPLSFTLLYNTSDQNKKQAIAAASMWKKNLGANVTLQNQEWKTMLNTRHEGNYDVARATWCSDYNEPSTFLNMLLSDSSTNTGFYRSPAFDALMAKSLVADDAQRAGLYQQAEAQLDNDSALVPVYYRVSVRLVKPWVGGYTGKDPQDRQNIKYYYITKH</sequence>
<keyword evidence="7" id="KW-1185">Reference proteome</keyword>
<dbReference type="EMBL" id="NWUO01000002">
    <property type="protein sequence ID" value="PNS13236.1"/>
    <property type="molecule type" value="Genomic_DNA"/>
</dbReference>
<comment type="similarity">
    <text evidence="2">Belongs to the bacterial solute-binding protein 5 family.</text>
</comment>
<gene>
    <name evidence="6" type="ORF">COO59_03190</name>
</gene>
<evidence type="ECO:0000313" key="6">
    <source>
        <dbReference type="EMBL" id="PNS13236.1"/>
    </source>
</evidence>
<keyword evidence="4" id="KW-0732">Signal</keyword>
<comment type="subcellular location">
    <subcellularLocation>
        <location evidence="1">Cell envelope</location>
    </subcellularLocation>
</comment>
<dbReference type="PANTHER" id="PTHR30290">
    <property type="entry name" value="PERIPLASMIC BINDING COMPONENT OF ABC TRANSPORTER"/>
    <property type="match status" value="1"/>
</dbReference>
<organism evidence="6 7">
    <name type="scientific">Mixta theicola</name>
    <dbReference type="NCBI Taxonomy" id="1458355"/>
    <lineage>
        <taxon>Bacteria</taxon>
        <taxon>Pseudomonadati</taxon>
        <taxon>Pseudomonadota</taxon>
        <taxon>Gammaproteobacteria</taxon>
        <taxon>Enterobacterales</taxon>
        <taxon>Erwiniaceae</taxon>
        <taxon>Mixta</taxon>
    </lineage>
</organism>
<dbReference type="Gene3D" id="3.90.76.10">
    <property type="entry name" value="Dipeptide-binding Protein, Domain 1"/>
    <property type="match status" value="1"/>
</dbReference>
<dbReference type="PIRSF" id="PIRSF002741">
    <property type="entry name" value="MppA"/>
    <property type="match status" value="1"/>
</dbReference>
<name>A0A2K1QE06_9GAMM</name>
<dbReference type="CDD" id="cd08504">
    <property type="entry name" value="PBP2_OppA"/>
    <property type="match status" value="1"/>
</dbReference>
<dbReference type="InterPro" id="IPR000914">
    <property type="entry name" value="SBP_5_dom"/>
</dbReference>
<proteinExistence type="inferred from homology"/>
<evidence type="ECO:0000313" key="7">
    <source>
        <dbReference type="Proteomes" id="UP000236345"/>
    </source>
</evidence>
<dbReference type="GO" id="GO:0015833">
    <property type="term" value="P:peptide transport"/>
    <property type="evidence" value="ECO:0007669"/>
    <property type="project" value="TreeGrafter"/>
</dbReference>
<dbReference type="GO" id="GO:1904680">
    <property type="term" value="F:peptide transmembrane transporter activity"/>
    <property type="evidence" value="ECO:0007669"/>
    <property type="project" value="TreeGrafter"/>
</dbReference>
<evidence type="ECO:0000259" key="5">
    <source>
        <dbReference type="Pfam" id="PF00496"/>
    </source>
</evidence>
<dbReference type="Proteomes" id="UP000236345">
    <property type="component" value="Unassembled WGS sequence"/>
</dbReference>
<dbReference type="AlphaFoldDB" id="A0A2K1QE06"/>
<protein>
    <submittedName>
        <fullName evidence="6">Oligopeptide ABC transporter substrate-binding protein OppA</fullName>
    </submittedName>
</protein>
<reference evidence="7" key="1">
    <citation type="submission" date="2017-09" db="EMBL/GenBank/DDBJ databases">
        <authorList>
            <person name="Palmer M."/>
            <person name="Steenkamp E.T."/>
            <person name="Coetzee M.P."/>
            <person name="Avontuur J.R."/>
            <person name="Van Zyl E."/>
            <person name="Chan W.-Y."/>
            <person name="Blom J."/>
            <person name="Venter S.N."/>
        </authorList>
    </citation>
    <scope>NUCLEOTIDE SEQUENCE [LARGE SCALE GENOMIC DNA]</scope>
    <source>
        <strain evidence="7">QC88-366</strain>
    </source>
</reference>
<dbReference type="GO" id="GO:0043190">
    <property type="term" value="C:ATP-binding cassette (ABC) transporter complex"/>
    <property type="evidence" value="ECO:0007669"/>
    <property type="project" value="InterPro"/>
</dbReference>
<accession>A0A2K1QE06</accession>
<dbReference type="InterPro" id="IPR039424">
    <property type="entry name" value="SBP_5"/>
</dbReference>
<dbReference type="Gene3D" id="3.10.105.10">
    <property type="entry name" value="Dipeptide-binding Protein, Domain 3"/>
    <property type="match status" value="1"/>
</dbReference>
<evidence type="ECO:0000256" key="1">
    <source>
        <dbReference type="ARBA" id="ARBA00004196"/>
    </source>
</evidence>
<keyword evidence="3" id="KW-0813">Transport</keyword>
<feature type="domain" description="Solute-binding protein family 5" evidence="5">
    <location>
        <begin position="69"/>
        <end position="448"/>
    </location>
</feature>
<dbReference type="FunFam" id="3.90.76.10:FF:000001">
    <property type="entry name" value="Oligopeptide ABC transporter substrate-binding protein"/>
    <property type="match status" value="1"/>
</dbReference>
<evidence type="ECO:0000256" key="2">
    <source>
        <dbReference type="ARBA" id="ARBA00005695"/>
    </source>
</evidence>
<dbReference type="GO" id="GO:0030288">
    <property type="term" value="C:outer membrane-bounded periplasmic space"/>
    <property type="evidence" value="ECO:0007669"/>
    <property type="project" value="TreeGrafter"/>
</dbReference>
<dbReference type="InterPro" id="IPR030678">
    <property type="entry name" value="Peptide/Ni-bd"/>
</dbReference>
<dbReference type="FunFam" id="3.10.105.10:FF:000001">
    <property type="entry name" value="Oligopeptide ABC transporter, oligopeptide-binding protein"/>
    <property type="match status" value="1"/>
</dbReference>
<comment type="caution">
    <text evidence="6">The sequence shown here is derived from an EMBL/GenBank/DDBJ whole genome shotgun (WGS) entry which is preliminary data.</text>
</comment>
<dbReference type="SUPFAM" id="SSF53850">
    <property type="entry name" value="Periplasmic binding protein-like II"/>
    <property type="match status" value="1"/>
</dbReference>